<evidence type="ECO:0000313" key="3">
    <source>
        <dbReference type="Proteomes" id="UP000288395"/>
    </source>
</evidence>
<organism evidence="2 3">
    <name type="scientific">Aliidiomarina iranensis</name>
    <dbReference type="NCBI Taxonomy" id="1434071"/>
    <lineage>
        <taxon>Bacteria</taxon>
        <taxon>Pseudomonadati</taxon>
        <taxon>Pseudomonadota</taxon>
        <taxon>Gammaproteobacteria</taxon>
        <taxon>Alteromonadales</taxon>
        <taxon>Idiomarinaceae</taxon>
        <taxon>Aliidiomarina</taxon>
    </lineage>
</organism>
<dbReference type="Proteomes" id="UP000288395">
    <property type="component" value="Unassembled WGS sequence"/>
</dbReference>
<name>A0A432W2U2_9GAMM</name>
<proteinExistence type="predicted"/>
<dbReference type="OrthoDB" id="7074084at2"/>
<reference evidence="3" key="1">
    <citation type="journal article" date="2018" name="Front. Microbiol.">
        <title>Genome-Based Analysis Reveals the Taxonomy and Diversity of the Family Idiomarinaceae.</title>
        <authorList>
            <person name="Liu Y."/>
            <person name="Lai Q."/>
            <person name="Shao Z."/>
        </authorList>
    </citation>
    <scope>NUCLEOTIDE SEQUENCE [LARGE SCALE GENOMIC DNA]</scope>
    <source>
        <strain evidence="3">GBPy7</strain>
    </source>
</reference>
<evidence type="ECO:0000256" key="1">
    <source>
        <dbReference type="SAM" id="SignalP"/>
    </source>
</evidence>
<keyword evidence="1" id="KW-0732">Signal</keyword>
<dbReference type="RefSeq" id="WP_126765292.1">
    <property type="nucleotide sequence ID" value="NZ_PIPJ01000001.1"/>
</dbReference>
<evidence type="ECO:0008006" key="4">
    <source>
        <dbReference type="Google" id="ProtNLM"/>
    </source>
</evidence>
<sequence>MMKHTFKALLFMISGCAFAEGLPTNTEVTPENAEAYSIELNQIDSGSPEIDLYQLEFSGQLNECPAGRVQTFLFDGENQISGSSMDYKVGSSEPSVLLHMPASGYDMAITLQYCCSSGLSPGCKRSLSIASVKAFAAE</sequence>
<gene>
    <name evidence="2" type="ORF">CWE08_02585</name>
</gene>
<dbReference type="AlphaFoldDB" id="A0A432W2U2"/>
<feature type="signal peptide" evidence="1">
    <location>
        <begin position="1"/>
        <end position="19"/>
    </location>
</feature>
<protein>
    <recommendedName>
        <fullName evidence="4">VirK protein</fullName>
    </recommendedName>
</protein>
<dbReference type="EMBL" id="PIPJ01000001">
    <property type="protein sequence ID" value="RUO23552.1"/>
    <property type="molecule type" value="Genomic_DNA"/>
</dbReference>
<feature type="chain" id="PRO_5018982325" description="VirK protein" evidence="1">
    <location>
        <begin position="20"/>
        <end position="138"/>
    </location>
</feature>
<keyword evidence="3" id="KW-1185">Reference proteome</keyword>
<comment type="caution">
    <text evidence="2">The sequence shown here is derived from an EMBL/GenBank/DDBJ whole genome shotgun (WGS) entry which is preliminary data.</text>
</comment>
<accession>A0A432W2U2</accession>
<evidence type="ECO:0000313" key="2">
    <source>
        <dbReference type="EMBL" id="RUO23552.1"/>
    </source>
</evidence>